<dbReference type="OrthoDB" id="9792152at2"/>
<comment type="caution">
    <text evidence="1">The sequence shown here is derived from an EMBL/GenBank/DDBJ whole genome shotgun (WGS) entry which is preliminary data.</text>
</comment>
<sequence length="212" mass="23654">MRNLSLILASFITLVSCTVEPLSTNENVSQNNTTTNSENFQYLTSEIIPNFMTANINGVQFNNLKPMDYVDASTNQIKIETYTTEGINFKYLFIQGSNTTMNAVASNESVIINLRIPQSQWNAGTYDLVSENATIMNGSNSSIGFYDLGRGNKTVSVEQGSIRVTDFDIAAKRIKGNFNITYYLTTNNDVIEGPFTITNGTFNYELDDPYFQ</sequence>
<keyword evidence="2" id="KW-1185">Reference proteome</keyword>
<evidence type="ECO:0000313" key="2">
    <source>
        <dbReference type="Proteomes" id="UP000431264"/>
    </source>
</evidence>
<dbReference type="PROSITE" id="PS51257">
    <property type="entry name" value="PROKAR_LIPOPROTEIN"/>
    <property type="match status" value="1"/>
</dbReference>
<reference evidence="2" key="1">
    <citation type="submission" date="2019-05" db="EMBL/GenBank/DDBJ databases">
        <title>Flavobacterium profundi sp. nov., isolated from a deep-sea seamount.</title>
        <authorList>
            <person name="Zhang D.-C."/>
        </authorList>
    </citation>
    <scope>NUCLEOTIDE SEQUENCE [LARGE SCALE GENOMIC DNA]</scope>
    <source>
        <strain evidence="2">TP390</strain>
    </source>
</reference>
<dbReference type="Proteomes" id="UP000431264">
    <property type="component" value="Unassembled WGS sequence"/>
</dbReference>
<protein>
    <submittedName>
        <fullName evidence="1">Uncharacterized protein</fullName>
    </submittedName>
</protein>
<dbReference type="EMBL" id="WQLW01000011">
    <property type="protein sequence ID" value="MVO10270.1"/>
    <property type="molecule type" value="Genomic_DNA"/>
</dbReference>
<dbReference type="RefSeq" id="WP_140998698.1">
    <property type="nucleotide sequence ID" value="NZ_VDCZ01000011.1"/>
</dbReference>
<dbReference type="AlphaFoldDB" id="A0A6I4ITS3"/>
<gene>
    <name evidence="1" type="ORF">GOQ30_13940</name>
</gene>
<proteinExistence type="predicted"/>
<organism evidence="1 2">
    <name type="scientific">Flavobacterium profundi</name>
    <dbReference type="NCBI Taxonomy" id="1774945"/>
    <lineage>
        <taxon>Bacteria</taxon>
        <taxon>Pseudomonadati</taxon>
        <taxon>Bacteroidota</taxon>
        <taxon>Flavobacteriia</taxon>
        <taxon>Flavobacteriales</taxon>
        <taxon>Flavobacteriaceae</taxon>
        <taxon>Flavobacterium</taxon>
    </lineage>
</organism>
<accession>A0A6I4ITS3</accession>
<name>A0A6I4ITS3_9FLAO</name>
<evidence type="ECO:0000313" key="1">
    <source>
        <dbReference type="EMBL" id="MVO10270.1"/>
    </source>
</evidence>